<gene>
    <name evidence="1" type="ORF">PBS001_LOCUS4834</name>
</gene>
<proteinExistence type="predicted"/>
<reference evidence="1 2" key="1">
    <citation type="submission" date="2021-11" db="EMBL/GenBank/DDBJ databases">
        <authorList>
            <person name="Islam A."/>
            <person name="Islam S."/>
            <person name="Flora M.S."/>
            <person name="Rahman M."/>
            <person name="Ziaur R.M."/>
            <person name="Epstein J.H."/>
            <person name="Hassan M."/>
            <person name="Klassen M."/>
            <person name="Woodard K."/>
            <person name="Webb A."/>
            <person name="Webby R.J."/>
            <person name="El Zowalaty M.E."/>
        </authorList>
    </citation>
    <scope>NUCLEOTIDE SEQUENCE [LARGE SCALE GENOMIC DNA]</scope>
    <source>
        <strain evidence="1">Pbs1</strain>
    </source>
</reference>
<sequence length="77" mass="9377">MFAPILLRCCTWCMHARRTKRGLQLCKRLLFLGYMQTPRYNKLLWKQRTMMIFIPSFVFVLLLDYEESICRTLMHLS</sequence>
<dbReference type="EMBL" id="CAKLCB010000260">
    <property type="protein sequence ID" value="CAH0518260.1"/>
    <property type="molecule type" value="Genomic_DNA"/>
</dbReference>
<name>A0ABN8CZM4_9STRA</name>
<evidence type="ECO:0000313" key="1">
    <source>
        <dbReference type="EMBL" id="CAH0518260.1"/>
    </source>
</evidence>
<organism evidence="1 2">
    <name type="scientific">Peronospora belbahrii</name>
    <dbReference type="NCBI Taxonomy" id="622444"/>
    <lineage>
        <taxon>Eukaryota</taxon>
        <taxon>Sar</taxon>
        <taxon>Stramenopiles</taxon>
        <taxon>Oomycota</taxon>
        <taxon>Peronosporomycetes</taxon>
        <taxon>Peronosporales</taxon>
        <taxon>Peronosporaceae</taxon>
        <taxon>Peronospora</taxon>
    </lineage>
</organism>
<dbReference type="Proteomes" id="UP001158986">
    <property type="component" value="Unassembled WGS sequence"/>
</dbReference>
<comment type="caution">
    <text evidence="1">The sequence shown here is derived from an EMBL/GenBank/DDBJ whole genome shotgun (WGS) entry which is preliminary data.</text>
</comment>
<keyword evidence="2" id="KW-1185">Reference proteome</keyword>
<evidence type="ECO:0000313" key="2">
    <source>
        <dbReference type="Proteomes" id="UP001158986"/>
    </source>
</evidence>
<accession>A0ABN8CZM4</accession>
<protein>
    <submittedName>
        <fullName evidence="1">Uncharacterized protein</fullName>
    </submittedName>
</protein>